<keyword evidence="1" id="KW-0378">Hydrolase</keyword>
<keyword evidence="1" id="KW-0256">Endoplasmic reticulum</keyword>
<dbReference type="PANTHER" id="PTHR48187:SF2">
    <property type="entry name" value="LD21810P"/>
    <property type="match status" value="1"/>
</dbReference>
<dbReference type="GO" id="GO:0005789">
    <property type="term" value="C:endoplasmic reticulum membrane"/>
    <property type="evidence" value="ECO:0007669"/>
    <property type="project" value="UniProtKB-SubCell"/>
</dbReference>
<evidence type="ECO:0000256" key="1">
    <source>
        <dbReference type="RuleBase" id="RU365011"/>
    </source>
</evidence>
<comment type="similarity">
    <text evidence="1">Belongs to the GPI inositol-deacylase family.</text>
</comment>
<dbReference type="GO" id="GO:0015031">
    <property type="term" value="P:protein transport"/>
    <property type="evidence" value="ECO:0007669"/>
    <property type="project" value="UniProtKB-KW"/>
</dbReference>
<dbReference type="KEGG" id="crq:GCK72_025384"/>
<feature type="domain" description="GPI inositol-deacylase PGAP1-like alpha/beta" evidence="2">
    <location>
        <begin position="327"/>
        <end position="399"/>
    </location>
</feature>
<accession>A0A6A5G1T4</accession>
<keyword evidence="1" id="KW-0813">Transport</keyword>
<evidence type="ECO:0000313" key="3">
    <source>
        <dbReference type="EMBL" id="KAF1748917.1"/>
    </source>
</evidence>
<dbReference type="GeneID" id="9819374"/>
<dbReference type="InterPro" id="IPR012908">
    <property type="entry name" value="PGAP1-ab_dom-like"/>
</dbReference>
<evidence type="ECO:0000259" key="2">
    <source>
        <dbReference type="Pfam" id="PF07819"/>
    </source>
</evidence>
<dbReference type="EMBL" id="WUAV01000006">
    <property type="protein sequence ID" value="KAF1748917.1"/>
    <property type="molecule type" value="Genomic_DNA"/>
</dbReference>
<dbReference type="Pfam" id="PF07819">
    <property type="entry name" value="PGAP1"/>
    <property type="match status" value="1"/>
</dbReference>
<keyword evidence="1" id="KW-0653">Protein transport</keyword>
<protein>
    <recommendedName>
        <fullName evidence="1">GPI inositol-deacylase</fullName>
        <ecNumber evidence="1">3.1.-.-</ecNumber>
    </recommendedName>
</protein>
<dbReference type="EC" id="3.1.-.-" evidence="1"/>
<gene>
    <name evidence="3" type="ORF">GCK72_025384</name>
</gene>
<comment type="caution">
    <text evidence="3">The sequence shown here is derived from an EMBL/GenBank/DDBJ whole genome shotgun (WGS) entry which is preliminary data.</text>
</comment>
<comment type="function">
    <text evidence="1">Involved in inositol deacylation of GPI-anchored proteins which plays important roles in the quality control and ER-associated degradation of GPI-anchored proteins.</text>
</comment>
<sequence>MARYIIPSVTISAIYGVYKSYWPDKNDKKKILSVEDAVKLLNVNANTSEALRYIQHTESKEFLKTLNPAAVALLARSGSELCMKIPIKSCVDQKLDVSEALSKFNLGDKWNSSIEWINRVACPEEDLSCSDEWLKTFDVSAIDVDVIPFLFNVYAEFYRSNVDIAVLAMKILSNIVGADEKYAKSMLDSEWLPLISTMVMNGKSLMERLLSHKVCQNALSSLKSIDYRLPSDVYEMHLPDEEPEFDIVLIHGLRGSVAYTWRQKDSDENLLSTCWPKDWLPLDIKRPFRIIGLEYPSYIFHFTGTQQSLQSRSERFKEQLEIAGIGKRPVLFICHSMGGLLAKKLLVDSPNLLKNTIGVLFIATPHKGSPVANWGYSVFQPTEDVVMLSESNATNKKLNDDFSAVSKDIPVIVSMVETLESNIIANAKSIVVPNKSAVFEQGAVYHIADVHLNLCKPTRDSASYGVIINFLLDCFREHDKHPKA</sequence>
<dbReference type="GO" id="GO:0016788">
    <property type="term" value="F:hydrolase activity, acting on ester bonds"/>
    <property type="evidence" value="ECO:0007669"/>
    <property type="project" value="InterPro"/>
</dbReference>
<dbReference type="RefSeq" id="XP_053579884.1">
    <property type="nucleotide sequence ID" value="XM_053736318.1"/>
</dbReference>
<name>A0A6A5G1T4_CAERE</name>
<reference evidence="3 4" key="1">
    <citation type="submission" date="2019-12" db="EMBL/GenBank/DDBJ databases">
        <title>Chromosome-level assembly of the Caenorhabditis remanei genome.</title>
        <authorList>
            <person name="Teterina A.A."/>
            <person name="Willis J.H."/>
            <person name="Phillips P.C."/>
        </authorList>
    </citation>
    <scope>NUCLEOTIDE SEQUENCE [LARGE SCALE GENOMIC DNA]</scope>
    <source>
        <strain evidence="3 4">PX506</strain>
        <tissue evidence="3">Whole organism</tissue>
    </source>
</reference>
<evidence type="ECO:0000313" key="4">
    <source>
        <dbReference type="Proteomes" id="UP000483820"/>
    </source>
</evidence>
<organism evidence="3 4">
    <name type="scientific">Caenorhabditis remanei</name>
    <name type="common">Caenorhabditis vulgaris</name>
    <dbReference type="NCBI Taxonomy" id="31234"/>
    <lineage>
        <taxon>Eukaryota</taxon>
        <taxon>Metazoa</taxon>
        <taxon>Ecdysozoa</taxon>
        <taxon>Nematoda</taxon>
        <taxon>Chromadorea</taxon>
        <taxon>Rhabditida</taxon>
        <taxon>Rhabditina</taxon>
        <taxon>Rhabditomorpha</taxon>
        <taxon>Rhabditoidea</taxon>
        <taxon>Rhabditidae</taxon>
        <taxon>Peloderinae</taxon>
        <taxon>Caenorhabditis</taxon>
    </lineage>
</organism>
<dbReference type="PANTHER" id="PTHR48187">
    <property type="entry name" value="LD21810P"/>
    <property type="match status" value="1"/>
</dbReference>
<dbReference type="SUPFAM" id="SSF53474">
    <property type="entry name" value="alpha/beta-Hydrolases"/>
    <property type="match status" value="1"/>
</dbReference>
<comment type="subcellular location">
    <subcellularLocation>
        <location evidence="1">Endoplasmic reticulum membrane</location>
    </subcellularLocation>
</comment>
<dbReference type="InterPro" id="IPR029058">
    <property type="entry name" value="AB_hydrolase_fold"/>
</dbReference>
<dbReference type="Proteomes" id="UP000483820">
    <property type="component" value="Chromosome X"/>
</dbReference>
<dbReference type="CTD" id="9819374"/>
<dbReference type="AlphaFoldDB" id="A0A6A5G1T4"/>
<dbReference type="Gene3D" id="3.40.50.1820">
    <property type="entry name" value="alpha/beta hydrolase"/>
    <property type="match status" value="1"/>
</dbReference>
<proteinExistence type="inferred from homology"/>
<keyword evidence="1" id="KW-0472">Membrane</keyword>